<evidence type="ECO:0000256" key="4">
    <source>
        <dbReference type="ARBA" id="ARBA00023163"/>
    </source>
</evidence>
<dbReference type="Proteomes" id="UP000279259">
    <property type="component" value="Unassembled WGS sequence"/>
</dbReference>
<feature type="region of interest" description="Disordered" evidence="6">
    <location>
        <begin position="643"/>
        <end position="687"/>
    </location>
</feature>
<dbReference type="OrthoDB" id="2596487at2759"/>
<dbReference type="AlphaFoldDB" id="A0A427YF15"/>
<name>A0A427YF15_9TREE</name>
<dbReference type="InterPro" id="IPR050815">
    <property type="entry name" value="TF_fung"/>
</dbReference>
<keyword evidence="5" id="KW-0539">Nucleus</keyword>
<organism evidence="8 9">
    <name type="scientific">Saitozyma podzolica</name>
    <dbReference type="NCBI Taxonomy" id="1890683"/>
    <lineage>
        <taxon>Eukaryota</taxon>
        <taxon>Fungi</taxon>
        <taxon>Dikarya</taxon>
        <taxon>Basidiomycota</taxon>
        <taxon>Agaricomycotina</taxon>
        <taxon>Tremellomycetes</taxon>
        <taxon>Tremellales</taxon>
        <taxon>Trimorphomycetaceae</taxon>
        <taxon>Saitozyma</taxon>
    </lineage>
</organism>
<proteinExistence type="predicted"/>
<evidence type="ECO:0000256" key="3">
    <source>
        <dbReference type="ARBA" id="ARBA00023015"/>
    </source>
</evidence>
<evidence type="ECO:0000256" key="2">
    <source>
        <dbReference type="ARBA" id="ARBA00022723"/>
    </source>
</evidence>
<evidence type="ECO:0000256" key="5">
    <source>
        <dbReference type="ARBA" id="ARBA00023242"/>
    </source>
</evidence>
<evidence type="ECO:0000313" key="8">
    <source>
        <dbReference type="EMBL" id="RSH89678.1"/>
    </source>
</evidence>
<feature type="compositionally biased region" description="Polar residues" evidence="6">
    <location>
        <begin position="663"/>
        <end position="681"/>
    </location>
</feature>
<keyword evidence="9" id="KW-1185">Reference proteome</keyword>
<dbReference type="SMART" id="SM00906">
    <property type="entry name" value="Fungal_trans"/>
    <property type="match status" value="1"/>
</dbReference>
<reference evidence="8 9" key="1">
    <citation type="submission" date="2018-11" db="EMBL/GenBank/DDBJ databases">
        <title>Genome sequence of Saitozyma podzolica DSM 27192.</title>
        <authorList>
            <person name="Aliyu H."/>
            <person name="Gorte O."/>
            <person name="Ochsenreither K."/>
        </authorList>
    </citation>
    <scope>NUCLEOTIDE SEQUENCE [LARGE SCALE GENOMIC DNA]</scope>
    <source>
        <strain evidence="8 9">DSM 27192</strain>
    </source>
</reference>
<feature type="region of interest" description="Disordered" evidence="6">
    <location>
        <begin position="1"/>
        <end position="84"/>
    </location>
</feature>
<dbReference type="InterPro" id="IPR007219">
    <property type="entry name" value="XnlR_reg_dom"/>
</dbReference>
<feature type="domain" description="Xylanolytic transcriptional activator regulatory" evidence="7">
    <location>
        <begin position="292"/>
        <end position="369"/>
    </location>
</feature>
<comment type="caution">
    <text evidence="8">The sequence shown here is derived from an EMBL/GenBank/DDBJ whole genome shotgun (WGS) entry which is preliminary data.</text>
</comment>
<keyword evidence="3" id="KW-0805">Transcription regulation</keyword>
<dbReference type="GO" id="GO:0005634">
    <property type="term" value="C:nucleus"/>
    <property type="evidence" value="ECO:0007669"/>
    <property type="project" value="UniProtKB-SubCell"/>
</dbReference>
<dbReference type="PANTHER" id="PTHR47338">
    <property type="entry name" value="ZN(II)2CYS6 TRANSCRIPTION FACTOR (EUROFUNG)-RELATED"/>
    <property type="match status" value="1"/>
</dbReference>
<dbReference type="STRING" id="1890683.A0A427YF15"/>
<comment type="subcellular location">
    <subcellularLocation>
        <location evidence="1">Nucleus</location>
    </subcellularLocation>
</comment>
<sequence length="816" mass="90805">MDANANAEPSKHRRDSEISVENGNGVFETLGQPDSQVSRPRKRSSDEDEELLNGVAKHEGGENGSSRTKKTRVRTGESGGYPTQELQTADMSRLLAVCDEKGHPTFEGNGVAGTCNACERLGLRCDWDIPGNEPLRRRRPKVKSEEEGICQATACTYGSDSHLVPAHLGSLTEPISRYQALVGRIGNSRLVRTLVDSYFVEVYPCTIFSFLHPDSFVRSVENQTAPASLVLAVCAMSAKYVLEDVSPAAGWMAEAKRQAMQAIQSGSLTTYTLSTLVLCFHYELFNREFVAAWMTSGSAIRLAFALRLNLDLTDTPVLKKLSFSELECRRRLMWSVYVIDMYVSDGFSEYTTIPWTAMRIALPSSKEDFEAGHEVEADHLSIPTPGSDGSWSPPQLSATSLASPNVQYILVFSIRTKILRYVRHLAGDNSLPWEEHSTFASHRKLLRWWRENLPPELEIENRTLPFPVHSAQITALFSVHLWHLISFCDLCRIALSAFVEAARPEVLLAAPLNFIQSTQDECVEHAGKLLRLCDLVLSHCPTFVSRDPYISVCFYQAIRITLWDLFRHPSPSKEMKRSIVSLTRGALVHLFAMSDVFPYSQCMLNDSFKLLQRYGLAEYLPGILPPRVLSAFQKAIDETRPVVSGAGQVKTSPEQDEELSPLSDDNSPEPISQTLDHSSTDLLRPPFHSRKDTRITLEVSDGTLSISGSDQMLLPNVPIQGLPDKWGSGSESTLAGHSSESTSQFSMFPDTSFQQLQPDSNFQLPFDLDMTFDNPDPMTRAFFDGSLWSMAGDMDPTNNALSADTAQLMESFMRGE</sequence>
<evidence type="ECO:0000259" key="7">
    <source>
        <dbReference type="SMART" id="SM00906"/>
    </source>
</evidence>
<dbReference type="GO" id="GO:0000981">
    <property type="term" value="F:DNA-binding transcription factor activity, RNA polymerase II-specific"/>
    <property type="evidence" value="ECO:0007669"/>
    <property type="project" value="InterPro"/>
</dbReference>
<evidence type="ECO:0000313" key="9">
    <source>
        <dbReference type="Proteomes" id="UP000279259"/>
    </source>
</evidence>
<keyword evidence="2" id="KW-0479">Metal-binding</keyword>
<gene>
    <name evidence="8" type="ORF">EHS25_002229</name>
</gene>
<dbReference type="GO" id="GO:0003677">
    <property type="term" value="F:DNA binding"/>
    <property type="evidence" value="ECO:0007669"/>
    <property type="project" value="InterPro"/>
</dbReference>
<dbReference type="PANTHER" id="PTHR47338:SF7">
    <property type="entry name" value="ZN(II)2CYS6 TRANSCRIPTION FACTOR (EUROFUNG)"/>
    <property type="match status" value="1"/>
</dbReference>
<keyword evidence="4" id="KW-0804">Transcription</keyword>
<dbReference type="EMBL" id="RSCD01000013">
    <property type="protein sequence ID" value="RSH89678.1"/>
    <property type="molecule type" value="Genomic_DNA"/>
</dbReference>
<dbReference type="GO" id="GO:0006351">
    <property type="term" value="P:DNA-templated transcription"/>
    <property type="evidence" value="ECO:0007669"/>
    <property type="project" value="InterPro"/>
</dbReference>
<evidence type="ECO:0000256" key="6">
    <source>
        <dbReference type="SAM" id="MobiDB-lite"/>
    </source>
</evidence>
<protein>
    <recommendedName>
        <fullName evidence="7">Xylanolytic transcriptional activator regulatory domain-containing protein</fullName>
    </recommendedName>
</protein>
<dbReference type="Pfam" id="PF04082">
    <property type="entry name" value="Fungal_trans"/>
    <property type="match status" value="1"/>
</dbReference>
<dbReference type="CDD" id="cd12148">
    <property type="entry name" value="fungal_TF_MHR"/>
    <property type="match status" value="1"/>
</dbReference>
<evidence type="ECO:0000256" key="1">
    <source>
        <dbReference type="ARBA" id="ARBA00004123"/>
    </source>
</evidence>
<dbReference type="GO" id="GO:0008270">
    <property type="term" value="F:zinc ion binding"/>
    <property type="evidence" value="ECO:0007669"/>
    <property type="project" value="InterPro"/>
</dbReference>
<accession>A0A427YF15</accession>